<organism evidence="2 3">
    <name type="scientific">Bodo saltans</name>
    <name type="common">Flagellated protozoan</name>
    <dbReference type="NCBI Taxonomy" id="75058"/>
    <lineage>
        <taxon>Eukaryota</taxon>
        <taxon>Discoba</taxon>
        <taxon>Euglenozoa</taxon>
        <taxon>Kinetoplastea</taxon>
        <taxon>Metakinetoplastina</taxon>
        <taxon>Eubodonida</taxon>
        <taxon>Bodonidae</taxon>
        <taxon>Bodo</taxon>
    </lineage>
</organism>
<dbReference type="VEuPathDB" id="TriTrypDB:BSAL_81080"/>
<protein>
    <submittedName>
        <fullName evidence="2">Uncharacterized protein</fullName>
    </submittedName>
</protein>
<proteinExistence type="predicted"/>
<feature type="compositionally biased region" description="Polar residues" evidence="1">
    <location>
        <begin position="1"/>
        <end position="16"/>
    </location>
</feature>
<dbReference type="EMBL" id="CYKH01000868">
    <property type="protein sequence ID" value="CUG55117.1"/>
    <property type="molecule type" value="Genomic_DNA"/>
</dbReference>
<evidence type="ECO:0000256" key="1">
    <source>
        <dbReference type="SAM" id="MobiDB-lite"/>
    </source>
</evidence>
<evidence type="ECO:0000313" key="2">
    <source>
        <dbReference type="EMBL" id="CUG55117.1"/>
    </source>
</evidence>
<gene>
    <name evidence="2" type="ORF">BSAL_81080</name>
</gene>
<dbReference type="AlphaFoldDB" id="A0A0S4J272"/>
<sequence length="310" mass="34249">MQRESLQSPARVSSSHATEEDAVRMASASLHSSIRNFRQTCLPLLAPQSKGLPVKHTVKVFVSRMTEEMTASALECLRVLPRDRVLFEKRRRDLLQWLSISPPSNNNGNNDATPLSLMFLNDLKERLTLHYAEAAGGAASRLTVEPTTETLTCVPAVVVLRVAEQLWAQRQTSTAERLLWKDGVEELLTVGGEQEETSGTLPAESFLRNCVVLSKTDEVPLGSSPTSTTSRSLLAAIVELWAWCKATDNINAEEEVESALQEQTTKSLLACWFPAQGAADDSWPQVMSRVMQRVSKKKVCCVIKNGRRTA</sequence>
<evidence type="ECO:0000313" key="3">
    <source>
        <dbReference type="Proteomes" id="UP000051952"/>
    </source>
</evidence>
<dbReference type="Proteomes" id="UP000051952">
    <property type="component" value="Unassembled WGS sequence"/>
</dbReference>
<name>A0A0S4J272_BODSA</name>
<keyword evidence="3" id="KW-1185">Reference proteome</keyword>
<accession>A0A0S4J272</accession>
<feature type="region of interest" description="Disordered" evidence="1">
    <location>
        <begin position="1"/>
        <end position="24"/>
    </location>
</feature>
<reference evidence="3" key="1">
    <citation type="submission" date="2015-09" db="EMBL/GenBank/DDBJ databases">
        <authorList>
            <consortium name="Pathogen Informatics"/>
        </authorList>
    </citation>
    <scope>NUCLEOTIDE SEQUENCE [LARGE SCALE GENOMIC DNA]</scope>
    <source>
        <strain evidence="3">Lake Konstanz</strain>
    </source>
</reference>